<feature type="domain" description="TonB-dependent receptor-like beta-barrel" evidence="13">
    <location>
        <begin position="321"/>
        <end position="776"/>
    </location>
</feature>
<dbReference type="EMBL" id="JACIER010000004">
    <property type="protein sequence ID" value="MBB4043494.1"/>
    <property type="molecule type" value="Genomic_DNA"/>
</dbReference>
<evidence type="ECO:0000256" key="10">
    <source>
        <dbReference type="PROSITE-ProRule" id="PRU01360"/>
    </source>
</evidence>
<keyword evidence="5 12" id="KW-0732">Signal</keyword>
<dbReference type="Pfam" id="PF00593">
    <property type="entry name" value="TonB_dep_Rec_b-barrel"/>
    <property type="match status" value="1"/>
</dbReference>
<dbReference type="SUPFAM" id="SSF49464">
    <property type="entry name" value="Carboxypeptidase regulatory domain-like"/>
    <property type="match status" value="1"/>
</dbReference>
<keyword evidence="6 11" id="KW-0798">TonB box</keyword>
<keyword evidence="16" id="KW-1185">Reference proteome</keyword>
<dbReference type="InterPro" id="IPR036942">
    <property type="entry name" value="Beta-barrel_TonB_sf"/>
</dbReference>
<dbReference type="InterPro" id="IPR037066">
    <property type="entry name" value="Plug_dom_sf"/>
</dbReference>
<feature type="domain" description="TonB-dependent receptor plug" evidence="14">
    <location>
        <begin position="124"/>
        <end position="224"/>
    </location>
</feature>
<dbReference type="GO" id="GO:0009279">
    <property type="term" value="C:cell outer membrane"/>
    <property type="evidence" value="ECO:0007669"/>
    <property type="project" value="UniProtKB-SubCell"/>
</dbReference>
<sequence>MKIKMLFVLILLISTTPFTAQNKQNRTLSGTVSDIYKTPLPFITVGLEGTSIGVVTDENGKFTISVPPGNFFLITSSLEYEPQKINLSDFKERQKPLQITLKKRKETDLSEVIVYGKTTAQQIKEGAFSVNVIDLSKYANSTTDVNQVLKRTTGVTIREDGGMGSDFTFKINGLDAKIFIDGVPMENFGSSMSLNNIPVNLVERVEVYKGVVPAYLGTDALGGAVNIITKRKNRRFLDVSYGYGSFNTHQASLVGSMSDSKTGFVVKLNSFYNYSDNDYTMYTNEKYNVILEKVQDGHYVQIDKAKRFHDRYRSAMGQLEVGFENRKWADRILFGLLYSENNKQNQLGATINTVKGGQWSESKYIMPTLSYQKNDLFIPRLYADLYTSYSKNTVNVRDTATYNYDWTGQWVSPHSTELDPGHNKYIYKNLVTRINLNYDLNSERTQSLNLNYNYNTITQNSYDLIKYPSQELDLPSRLSRHIGGLAWQGLWFNRKLTSIVSVKYYGMDTSKEIDERVMGNNNTVLSGTIVKQKKFFNYYSGSLALRYQFQEDLGIKFSVEKAYNLPSMTGLFGDGQNYLSNWDLKPEQSKNINLGAYYNFFLNNVHYFNIDVSTFYRKASDYIATKIVSVSGKDYYQMYNEPGVNLYGLEAELRYGYKDLIQLTVNGSYDKAINNKKYSDETNSQVSLTYKDQLPNRPWMYGNADLTFSKKDLIGKNTRLQVSWLYQYAHWFYLSWEGLGYKHTKDFIPSQSVHSVILGYSWKNDKYNWSFEARNLTNERCYDNFRLQKPGRAFYMKFRLSIM</sequence>
<evidence type="ECO:0000256" key="11">
    <source>
        <dbReference type="RuleBase" id="RU003357"/>
    </source>
</evidence>
<comment type="subcellular location">
    <subcellularLocation>
        <location evidence="1 10">Cell outer membrane</location>
        <topology evidence="1 10">Multi-pass membrane protein</topology>
    </subcellularLocation>
</comment>
<dbReference type="InterPro" id="IPR008969">
    <property type="entry name" value="CarboxyPept-like_regulatory"/>
</dbReference>
<keyword evidence="8 15" id="KW-0675">Receptor</keyword>
<feature type="signal peptide" evidence="12">
    <location>
        <begin position="1"/>
        <end position="20"/>
    </location>
</feature>
<keyword evidence="2 10" id="KW-0813">Transport</keyword>
<evidence type="ECO:0000256" key="9">
    <source>
        <dbReference type="ARBA" id="ARBA00023237"/>
    </source>
</evidence>
<dbReference type="InterPro" id="IPR039426">
    <property type="entry name" value="TonB-dep_rcpt-like"/>
</dbReference>
<evidence type="ECO:0000313" key="15">
    <source>
        <dbReference type="EMBL" id="MBB4043494.1"/>
    </source>
</evidence>
<accession>A0A840D1M9</accession>
<dbReference type="InterPro" id="IPR012910">
    <property type="entry name" value="Plug_dom"/>
</dbReference>
<feature type="chain" id="PRO_5032896174" evidence="12">
    <location>
        <begin position="21"/>
        <end position="803"/>
    </location>
</feature>
<gene>
    <name evidence="15" type="ORF">GGR06_001276</name>
</gene>
<dbReference type="Pfam" id="PF07715">
    <property type="entry name" value="Plug"/>
    <property type="match status" value="1"/>
</dbReference>
<dbReference type="RefSeq" id="WP_044161786.1">
    <property type="nucleotide sequence ID" value="NZ_JACIER010000004.1"/>
</dbReference>
<keyword evidence="4 10" id="KW-0812">Transmembrane</keyword>
<comment type="caution">
    <text evidence="15">The sequence shown here is derived from an EMBL/GenBank/DDBJ whole genome shotgun (WGS) entry which is preliminary data.</text>
</comment>
<dbReference type="SUPFAM" id="SSF56935">
    <property type="entry name" value="Porins"/>
    <property type="match status" value="1"/>
</dbReference>
<dbReference type="InterPro" id="IPR000531">
    <property type="entry name" value="Beta-barrel_TonB"/>
</dbReference>
<evidence type="ECO:0000256" key="4">
    <source>
        <dbReference type="ARBA" id="ARBA00022692"/>
    </source>
</evidence>
<proteinExistence type="inferred from homology"/>
<keyword evidence="3 10" id="KW-1134">Transmembrane beta strand</keyword>
<evidence type="ECO:0000256" key="8">
    <source>
        <dbReference type="ARBA" id="ARBA00023170"/>
    </source>
</evidence>
<dbReference type="AlphaFoldDB" id="A0A840D1M9"/>
<organism evidence="15 16">
    <name type="scientific">Bacteroides reticulotermitis</name>
    <dbReference type="NCBI Taxonomy" id="1133319"/>
    <lineage>
        <taxon>Bacteria</taxon>
        <taxon>Pseudomonadati</taxon>
        <taxon>Bacteroidota</taxon>
        <taxon>Bacteroidia</taxon>
        <taxon>Bacteroidales</taxon>
        <taxon>Bacteroidaceae</taxon>
        <taxon>Bacteroides</taxon>
    </lineage>
</organism>
<evidence type="ECO:0000256" key="5">
    <source>
        <dbReference type="ARBA" id="ARBA00022729"/>
    </source>
</evidence>
<keyword evidence="9 10" id="KW-0998">Cell outer membrane</keyword>
<evidence type="ECO:0000256" key="1">
    <source>
        <dbReference type="ARBA" id="ARBA00004571"/>
    </source>
</evidence>
<evidence type="ECO:0000256" key="12">
    <source>
        <dbReference type="SAM" id="SignalP"/>
    </source>
</evidence>
<dbReference type="GO" id="GO:0015344">
    <property type="term" value="F:siderophore uptake transmembrane transporter activity"/>
    <property type="evidence" value="ECO:0007669"/>
    <property type="project" value="TreeGrafter"/>
</dbReference>
<name>A0A840D1M9_9BACE</name>
<evidence type="ECO:0000259" key="13">
    <source>
        <dbReference type="Pfam" id="PF00593"/>
    </source>
</evidence>
<protein>
    <submittedName>
        <fullName evidence="15">Outer membrane cobalamin receptor</fullName>
    </submittedName>
</protein>
<evidence type="ECO:0000259" key="14">
    <source>
        <dbReference type="Pfam" id="PF07715"/>
    </source>
</evidence>
<comment type="similarity">
    <text evidence="10 11">Belongs to the TonB-dependent receptor family.</text>
</comment>
<reference evidence="15" key="1">
    <citation type="submission" date="2020-08" db="EMBL/GenBank/DDBJ databases">
        <title>Genomic Encyclopedia of Type Strains, Phase IV (KMG-IV): sequencing the most valuable type-strain genomes for metagenomic binning, comparative biology and taxonomic classification.</title>
        <authorList>
            <person name="Goeker M."/>
        </authorList>
    </citation>
    <scope>NUCLEOTIDE SEQUENCE [LARGE SCALE GENOMIC DNA]</scope>
    <source>
        <strain evidence="15">DSM 105720</strain>
    </source>
</reference>
<dbReference type="PANTHER" id="PTHR30069:SF29">
    <property type="entry name" value="HEMOGLOBIN AND HEMOGLOBIN-HAPTOGLOBIN-BINDING PROTEIN 1-RELATED"/>
    <property type="match status" value="1"/>
</dbReference>
<dbReference type="PANTHER" id="PTHR30069">
    <property type="entry name" value="TONB-DEPENDENT OUTER MEMBRANE RECEPTOR"/>
    <property type="match status" value="1"/>
</dbReference>
<evidence type="ECO:0000313" key="16">
    <source>
        <dbReference type="Proteomes" id="UP000560658"/>
    </source>
</evidence>
<evidence type="ECO:0000256" key="3">
    <source>
        <dbReference type="ARBA" id="ARBA00022452"/>
    </source>
</evidence>
<dbReference type="Gene3D" id="2.170.130.10">
    <property type="entry name" value="TonB-dependent receptor, plug domain"/>
    <property type="match status" value="1"/>
</dbReference>
<dbReference type="Pfam" id="PF13715">
    <property type="entry name" value="CarbopepD_reg_2"/>
    <property type="match status" value="1"/>
</dbReference>
<dbReference type="Gene3D" id="2.60.40.1120">
    <property type="entry name" value="Carboxypeptidase-like, regulatory domain"/>
    <property type="match status" value="1"/>
</dbReference>
<dbReference type="PROSITE" id="PS52016">
    <property type="entry name" value="TONB_DEPENDENT_REC_3"/>
    <property type="match status" value="1"/>
</dbReference>
<dbReference type="Proteomes" id="UP000560658">
    <property type="component" value="Unassembled WGS sequence"/>
</dbReference>
<evidence type="ECO:0000256" key="6">
    <source>
        <dbReference type="ARBA" id="ARBA00023077"/>
    </source>
</evidence>
<keyword evidence="7 10" id="KW-0472">Membrane</keyword>
<evidence type="ECO:0000256" key="2">
    <source>
        <dbReference type="ARBA" id="ARBA00022448"/>
    </source>
</evidence>
<dbReference type="GO" id="GO:0044718">
    <property type="term" value="P:siderophore transmembrane transport"/>
    <property type="evidence" value="ECO:0007669"/>
    <property type="project" value="TreeGrafter"/>
</dbReference>
<dbReference type="Gene3D" id="2.40.170.20">
    <property type="entry name" value="TonB-dependent receptor, beta-barrel domain"/>
    <property type="match status" value="1"/>
</dbReference>
<evidence type="ECO:0000256" key="7">
    <source>
        <dbReference type="ARBA" id="ARBA00023136"/>
    </source>
</evidence>